<evidence type="ECO:0000256" key="2">
    <source>
        <dbReference type="ARBA" id="ARBA00005982"/>
    </source>
</evidence>
<accession>A0A835HMX4</accession>
<sequence length="331" mass="37060">MKQYHLPYEKNIIADIDVYTEDGTRNYHKEPPDKEETGTWKAYPFILGSHLCERLAFFVIHTRLVNYLQTQFNQGNATAAKYVLNWTGTCYLATLIGGDVAEFYLGRYSVIAISVVIYFLGMSLLTYSAYLHVLKQSFDDMGLCFLALHLIAIGIGGTSDCIPDFVLLWIQINVGWALSFGIAAIAIAIVSTPKAKWQFLLQNLEGFCSFSRGFAGSTSFDVAAVSTQLEGDKVPSSRWRLCIVTQYGEMKPIGNTMDPYLGKSFKIPSASFSFFEIISITIWIHVIDNVTVFPVISNLRRMGIGLFISIFAILAAGILEVVRLHFVKRHN</sequence>
<proteinExistence type="inferred from homology"/>
<dbReference type="InterPro" id="IPR000109">
    <property type="entry name" value="POT_fam"/>
</dbReference>
<dbReference type="Gene3D" id="1.20.1250.20">
    <property type="entry name" value="MFS general substrate transporter like domains"/>
    <property type="match status" value="2"/>
</dbReference>
<name>A0A835HMX4_9MAGN</name>
<dbReference type="AlphaFoldDB" id="A0A835HMX4"/>
<keyword evidence="3 6" id="KW-0812">Transmembrane</keyword>
<comment type="subcellular location">
    <subcellularLocation>
        <location evidence="1">Membrane</location>
        <topology evidence="1">Multi-pass membrane protein</topology>
    </subcellularLocation>
</comment>
<feature type="transmembrane region" description="Helical" evidence="6">
    <location>
        <begin position="165"/>
        <end position="190"/>
    </location>
</feature>
<keyword evidence="4 6" id="KW-1133">Transmembrane helix</keyword>
<feature type="transmembrane region" description="Helical" evidence="6">
    <location>
        <begin position="302"/>
        <end position="322"/>
    </location>
</feature>
<evidence type="ECO:0000313" key="7">
    <source>
        <dbReference type="EMBL" id="KAF9600978.1"/>
    </source>
</evidence>
<feature type="transmembrane region" description="Helical" evidence="6">
    <location>
        <begin position="272"/>
        <end position="296"/>
    </location>
</feature>
<dbReference type="SUPFAM" id="SSF103473">
    <property type="entry name" value="MFS general substrate transporter"/>
    <property type="match status" value="1"/>
</dbReference>
<dbReference type="InterPro" id="IPR036259">
    <property type="entry name" value="MFS_trans_sf"/>
</dbReference>
<comment type="similarity">
    <text evidence="2">Belongs to the major facilitator superfamily. Proton-dependent oligopeptide transporter (POT/PTR) (TC 2.A.17) family.</text>
</comment>
<dbReference type="GO" id="GO:0022857">
    <property type="term" value="F:transmembrane transporter activity"/>
    <property type="evidence" value="ECO:0007669"/>
    <property type="project" value="InterPro"/>
</dbReference>
<evidence type="ECO:0000256" key="6">
    <source>
        <dbReference type="SAM" id="Phobius"/>
    </source>
</evidence>
<evidence type="ECO:0000313" key="8">
    <source>
        <dbReference type="Proteomes" id="UP000631114"/>
    </source>
</evidence>
<keyword evidence="8" id="KW-1185">Reference proteome</keyword>
<evidence type="ECO:0000256" key="4">
    <source>
        <dbReference type="ARBA" id="ARBA00022989"/>
    </source>
</evidence>
<feature type="transmembrane region" description="Helical" evidence="6">
    <location>
        <begin position="108"/>
        <end position="130"/>
    </location>
</feature>
<keyword evidence="5 6" id="KW-0472">Membrane</keyword>
<gene>
    <name evidence="7" type="ORF">IFM89_014963</name>
</gene>
<protein>
    <submittedName>
        <fullName evidence="7">Uncharacterized protein</fullName>
    </submittedName>
</protein>
<comment type="caution">
    <text evidence="7">The sequence shown here is derived from an EMBL/GenBank/DDBJ whole genome shotgun (WGS) entry which is preliminary data.</text>
</comment>
<evidence type="ECO:0000256" key="1">
    <source>
        <dbReference type="ARBA" id="ARBA00004141"/>
    </source>
</evidence>
<dbReference type="Proteomes" id="UP000631114">
    <property type="component" value="Unassembled WGS sequence"/>
</dbReference>
<dbReference type="OrthoDB" id="8904098at2759"/>
<dbReference type="GO" id="GO:0016020">
    <property type="term" value="C:membrane"/>
    <property type="evidence" value="ECO:0007669"/>
    <property type="project" value="UniProtKB-SubCell"/>
</dbReference>
<dbReference type="Pfam" id="PF00854">
    <property type="entry name" value="PTR2"/>
    <property type="match status" value="1"/>
</dbReference>
<reference evidence="7 8" key="1">
    <citation type="submission" date="2020-10" db="EMBL/GenBank/DDBJ databases">
        <title>The Coptis chinensis genome and diversification of protoberbering-type alkaloids.</title>
        <authorList>
            <person name="Wang B."/>
            <person name="Shu S."/>
            <person name="Song C."/>
            <person name="Liu Y."/>
        </authorList>
    </citation>
    <scope>NUCLEOTIDE SEQUENCE [LARGE SCALE GENOMIC DNA]</scope>
    <source>
        <strain evidence="7">HL-2020</strain>
        <tissue evidence="7">Leaf</tissue>
    </source>
</reference>
<evidence type="ECO:0000256" key="5">
    <source>
        <dbReference type="ARBA" id="ARBA00023136"/>
    </source>
</evidence>
<dbReference type="EMBL" id="JADFTS010000006">
    <property type="protein sequence ID" value="KAF9600978.1"/>
    <property type="molecule type" value="Genomic_DNA"/>
</dbReference>
<organism evidence="7 8">
    <name type="scientific">Coptis chinensis</name>
    <dbReference type="NCBI Taxonomy" id="261450"/>
    <lineage>
        <taxon>Eukaryota</taxon>
        <taxon>Viridiplantae</taxon>
        <taxon>Streptophyta</taxon>
        <taxon>Embryophyta</taxon>
        <taxon>Tracheophyta</taxon>
        <taxon>Spermatophyta</taxon>
        <taxon>Magnoliopsida</taxon>
        <taxon>Ranunculales</taxon>
        <taxon>Ranunculaceae</taxon>
        <taxon>Coptidoideae</taxon>
        <taxon>Coptis</taxon>
    </lineage>
</organism>
<evidence type="ECO:0000256" key="3">
    <source>
        <dbReference type="ARBA" id="ARBA00022692"/>
    </source>
</evidence>
<feature type="transmembrane region" description="Helical" evidence="6">
    <location>
        <begin position="142"/>
        <end position="159"/>
    </location>
</feature>
<dbReference type="PANTHER" id="PTHR11654">
    <property type="entry name" value="OLIGOPEPTIDE TRANSPORTER-RELATED"/>
    <property type="match status" value="1"/>
</dbReference>